<proteinExistence type="inferred from homology"/>
<dbReference type="InterPro" id="IPR001466">
    <property type="entry name" value="Beta-lactam-related"/>
</dbReference>
<organism evidence="3 4">
    <name type="scientific">Fusarium coffeatum</name>
    <dbReference type="NCBI Taxonomy" id="231269"/>
    <lineage>
        <taxon>Eukaryota</taxon>
        <taxon>Fungi</taxon>
        <taxon>Dikarya</taxon>
        <taxon>Ascomycota</taxon>
        <taxon>Pezizomycotina</taxon>
        <taxon>Sordariomycetes</taxon>
        <taxon>Hypocreomycetidae</taxon>
        <taxon>Hypocreales</taxon>
        <taxon>Nectriaceae</taxon>
        <taxon>Fusarium</taxon>
        <taxon>Fusarium incarnatum-equiseti species complex</taxon>
    </lineage>
</organism>
<feature type="domain" description="Beta-lactamase-related" evidence="2">
    <location>
        <begin position="19"/>
        <end position="357"/>
    </location>
</feature>
<evidence type="ECO:0000259" key="2">
    <source>
        <dbReference type="Pfam" id="PF00144"/>
    </source>
</evidence>
<evidence type="ECO:0000313" key="3">
    <source>
        <dbReference type="EMBL" id="RBR08432.1"/>
    </source>
</evidence>
<dbReference type="OrthoDB" id="5946976at2759"/>
<dbReference type="EMBL" id="QKXC01000284">
    <property type="protein sequence ID" value="RBR08432.1"/>
    <property type="molecule type" value="Genomic_DNA"/>
</dbReference>
<keyword evidence="4" id="KW-1185">Reference proteome</keyword>
<dbReference type="Proteomes" id="UP000253153">
    <property type="component" value="Unassembled WGS sequence"/>
</dbReference>
<dbReference type="SUPFAM" id="SSF56601">
    <property type="entry name" value="beta-lactamase/transpeptidase-like"/>
    <property type="match status" value="1"/>
</dbReference>
<accession>A0A366QUP5</accession>
<evidence type="ECO:0000313" key="4">
    <source>
        <dbReference type="Proteomes" id="UP000253153"/>
    </source>
</evidence>
<comment type="caution">
    <text evidence="3">The sequence shown here is derived from an EMBL/GenBank/DDBJ whole genome shotgun (WGS) entry which is preliminary data.</text>
</comment>
<dbReference type="Pfam" id="PF00144">
    <property type="entry name" value="Beta-lactamase"/>
    <property type="match status" value="1"/>
</dbReference>
<dbReference type="InterPro" id="IPR050491">
    <property type="entry name" value="AmpC-like"/>
</dbReference>
<protein>
    <recommendedName>
        <fullName evidence="2">Beta-lactamase-related domain-containing protein</fullName>
    </recommendedName>
</protein>
<dbReference type="PANTHER" id="PTHR46825">
    <property type="entry name" value="D-ALANYL-D-ALANINE-CARBOXYPEPTIDASE/ENDOPEPTIDASE AMPH"/>
    <property type="match status" value="1"/>
</dbReference>
<sequence length="514" mass="58245">MGGGDIKDPFTPEFSDFVTKTIDEWKVAGIAIGVIDGDDVFSKGFGFATLPDVPATPETLWYGGSTTKAFVTATLSHMIESKKYPELSDGWKTTVSSIIRDDFVTRDDWTTNNITLEDLACHRSGLRNNDIGVRTRDGDGPREIRDIVRNFRHLPLQWQPRTQFDYNNEGYATLSYVVETITGKWLGDVLKETIWGPLGMTSTYLDLQQAKDAPGHLSTGYYWSDTQKKKEQYVAIPYLATEVNSGAGAIISTVTDYARWIRCLLRKEAPLSKEVHDDIRRPRIVDNPEPSRGMDVSMYGLSWWRTSYHGHAVYWHSGSVASHGALIYWLPDLEYGVVILANYPSDVRDVIMRRLIDDKLRIPPSERFDIAKDLRKAQQERKEIIANAATTLFPNLPAKPQPSLVHIDNLRGSYHAPGYGTFEFLRYKLPQQKERSKDLVAVRTDTLWKCRATLRHASGNFWVMFISLTDDPSRGPDAFLGAEFRYGVDNLPCELVITFPTGDYSRETVLKKVK</sequence>
<dbReference type="PANTHER" id="PTHR46825:SF9">
    <property type="entry name" value="BETA-LACTAMASE-RELATED DOMAIN-CONTAINING PROTEIN"/>
    <property type="match status" value="1"/>
</dbReference>
<comment type="similarity">
    <text evidence="1">Belongs to the peptidase S12 family.</text>
</comment>
<reference evidence="3 4" key="1">
    <citation type="submission" date="2018-06" db="EMBL/GenBank/DDBJ databases">
        <title>Fusarium incarnatum-equiseti species complex species 28.</title>
        <authorList>
            <person name="Gardiner D.M."/>
        </authorList>
    </citation>
    <scope>NUCLEOTIDE SEQUENCE [LARGE SCALE GENOMIC DNA]</scope>
    <source>
        <strain evidence="3 4">FIESC_28</strain>
    </source>
</reference>
<dbReference type="GeneID" id="41999662"/>
<evidence type="ECO:0000256" key="1">
    <source>
        <dbReference type="ARBA" id="ARBA00038215"/>
    </source>
</evidence>
<dbReference type="AlphaFoldDB" id="A0A366QUP5"/>
<dbReference type="InterPro" id="IPR012338">
    <property type="entry name" value="Beta-lactam/transpept-like"/>
</dbReference>
<name>A0A366QUP5_9HYPO</name>
<dbReference type="RefSeq" id="XP_031011540.1">
    <property type="nucleotide sequence ID" value="XM_031164366.1"/>
</dbReference>
<dbReference type="Gene3D" id="3.40.710.10">
    <property type="entry name" value="DD-peptidase/beta-lactamase superfamily"/>
    <property type="match status" value="1"/>
</dbReference>
<gene>
    <name evidence="3" type="ORF">FIESC28_10232</name>
</gene>